<keyword evidence="3" id="KW-0813">Transport</keyword>
<dbReference type="RefSeq" id="WP_055738859.1">
    <property type="nucleotide sequence ID" value="NZ_JAAIWL010000004.1"/>
</dbReference>
<evidence type="ECO:0000256" key="8">
    <source>
        <dbReference type="ARBA" id="ARBA00022967"/>
    </source>
</evidence>
<dbReference type="NCBIfam" id="NF010167">
    <property type="entry name" value="PRK13648.1"/>
    <property type="match status" value="2"/>
</dbReference>
<dbReference type="InterPro" id="IPR015856">
    <property type="entry name" value="ABC_transpr_CbiO/EcfA_su"/>
</dbReference>
<accession>A0A0Q3WUA8</accession>
<keyword evidence="4" id="KW-1003">Cell membrane</keyword>
<evidence type="ECO:0000256" key="4">
    <source>
        <dbReference type="ARBA" id="ARBA00022475"/>
    </source>
</evidence>
<dbReference type="InterPro" id="IPR017871">
    <property type="entry name" value="ABC_transporter-like_CS"/>
</dbReference>
<keyword evidence="6" id="KW-0547">Nucleotide-binding</keyword>
<keyword evidence="9" id="KW-0472">Membrane</keyword>
<dbReference type="GO" id="GO:0016887">
    <property type="term" value="F:ATP hydrolysis activity"/>
    <property type="evidence" value="ECO:0007669"/>
    <property type="project" value="InterPro"/>
</dbReference>
<name>A0A0Q3WUA8_9BACI</name>
<dbReference type="InterPro" id="IPR027417">
    <property type="entry name" value="P-loop_NTPase"/>
</dbReference>
<comment type="similarity">
    <text evidence="2">Belongs to the ABC transporter superfamily.</text>
</comment>
<dbReference type="AlphaFoldDB" id="A0A0Q3WUA8"/>
<proteinExistence type="inferred from homology"/>
<comment type="subcellular location">
    <subcellularLocation>
        <location evidence="1">Cell membrane</location>
        <topology evidence="1">Peripheral membrane protein</topology>
    </subcellularLocation>
</comment>
<evidence type="ECO:0000256" key="1">
    <source>
        <dbReference type="ARBA" id="ARBA00004202"/>
    </source>
</evidence>
<dbReference type="PANTHER" id="PTHR43553">
    <property type="entry name" value="HEAVY METAL TRANSPORTER"/>
    <property type="match status" value="1"/>
</dbReference>
<dbReference type="Gene3D" id="3.40.50.300">
    <property type="entry name" value="P-loop containing nucleotide triphosphate hydrolases"/>
    <property type="match status" value="2"/>
</dbReference>
<dbReference type="GO" id="GO:0042626">
    <property type="term" value="F:ATPase-coupled transmembrane transporter activity"/>
    <property type="evidence" value="ECO:0007669"/>
    <property type="project" value="TreeGrafter"/>
</dbReference>
<dbReference type="FunFam" id="3.40.50.300:FF:000224">
    <property type="entry name" value="Energy-coupling factor transporter ATP-binding protein EcfA"/>
    <property type="match status" value="1"/>
</dbReference>
<feature type="domain" description="ABC transporter" evidence="11">
    <location>
        <begin position="4"/>
        <end position="242"/>
    </location>
</feature>
<dbReference type="GO" id="GO:0043190">
    <property type="term" value="C:ATP-binding cassette (ABC) transporter complex"/>
    <property type="evidence" value="ECO:0007669"/>
    <property type="project" value="TreeGrafter"/>
</dbReference>
<keyword evidence="7" id="KW-0067">ATP-binding</keyword>
<dbReference type="CDD" id="cd03225">
    <property type="entry name" value="ABC_cobalt_CbiO_domain1"/>
    <property type="match status" value="2"/>
</dbReference>
<dbReference type="Proteomes" id="UP000051888">
    <property type="component" value="Unassembled WGS sequence"/>
</dbReference>
<evidence type="ECO:0000313" key="12">
    <source>
        <dbReference type="EMBL" id="KQL53133.1"/>
    </source>
</evidence>
<gene>
    <name evidence="12" type="ORF">AN964_06175</name>
</gene>
<keyword evidence="13" id="KW-1185">Reference proteome</keyword>
<evidence type="ECO:0000256" key="7">
    <source>
        <dbReference type="ARBA" id="ARBA00022840"/>
    </source>
</evidence>
<dbReference type="GO" id="GO:0015087">
    <property type="term" value="F:cobalt ion transmembrane transporter activity"/>
    <property type="evidence" value="ECO:0007669"/>
    <property type="project" value="UniProtKB-ARBA"/>
</dbReference>
<feature type="domain" description="ABC transporter" evidence="11">
    <location>
        <begin position="299"/>
        <end position="525"/>
    </location>
</feature>
<dbReference type="STRING" id="157838.AN964_06175"/>
<evidence type="ECO:0000256" key="9">
    <source>
        <dbReference type="ARBA" id="ARBA00023136"/>
    </source>
</evidence>
<dbReference type="InterPro" id="IPR003439">
    <property type="entry name" value="ABC_transporter-like_ATP-bd"/>
</dbReference>
<dbReference type="SMART" id="SM00382">
    <property type="entry name" value="AAA"/>
    <property type="match status" value="2"/>
</dbReference>
<reference evidence="12 13" key="1">
    <citation type="submission" date="2015-09" db="EMBL/GenBank/DDBJ databases">
        <title>Genome sequencing project for genomic taxonomy and phylogenomics of Bacillus-like bacteria.</title>
        <authorList>
            <person name="Liu B."/>
            <person name="Wang J."/>
            <person name="Zhu Y."/>
            <person name="Liu G."/>
            <person name="Chen Q."/>
            <person name="Chen Z."/>
            <person name="Lan J."/>
            <person name="Che J."/>
            <person name="Ge C."/>
            <person name="Shi H."/>
            <person name="Pan Z."/>
            <person name="Liu X."/>
        </authorList>
    </citation>
    <scope>NUCLEOTIDE SEQUENCE [LARGE SCALE GENOMIC DNA]</scope>
    <source>
        <strain evidence="12 13">LMG 18435</strain>
    </source>
</reference>
<organism evidence="12 13">
    <name type="scientific">Heyndrickxia shackletonii</name>
    <dbReference type="NCBI Taxonomy" id="157838"/>
    <lineage>
        <taxon>Bacteria</taxon>
        <taxon>Bacillati</taxon>
        <taxon>Bacillota</taxon>
        <taxon>Bacilli</taxon>
        <taxon>Bacillales</taxon>
        <taxon>Bacillaceae</taxon>
        <taxon>Heyndrickxia</taxon>
    </lineage>
</organism>
<sequence length="551" mass="62209">MALLEAKNITFHYPDQPRKAIDNISFQIEQGEFIVLCGPSGSGKSTLLRLLKREIAPHGKWTGDLFFQNQAISHFSSEQLAQSIGMVFQDPENQIVMDQVMEELVFGLENIGTPTDEMRKKVAEMIHFFGLENLLHKRTHELSGGQKQLLNLASVLLMEPQVLLLDEPTAQLDPIAAKDFIGMLHRMNEEFGITVIIAEHRLEELFALADRVLVLEQGKKKHDGSPRKIIREIGMNPSNNMYSYLPSSALLYLEQAHAIKEEEIPLTIKEGKRWVGKLKIETIQQDVETPSFPKPLVTMKGIDFQYERNQKKILDNLSMEIYEGEWFSIVGANGTGKSTLLRIMDGLQKPQRGEIVYKGKKVKGPLPIEMGYLPQNPKLFFLQETILDELTEIAKKQNLADREAKINHLLETFNLTELKNRHPYDISGGEVQKAALAGVMLSNPSILLIDEPTKGLDPETKRRLGNLLKALQKNGLTIVMVTHDIEFAAQYATRCGMMFQGNITVTASPDKFFRGNAFYTTVINRITRGSHVPDVLTVEEARKVWHVLGMS</sequence>
<evidence type="ECO:0000256" key="5">
    <source>
        <dbReference type="ARBA" id="ARBA00022737"/>
    </source>
</evidence>
<dbReference type="PROSITE" id="PS50893">
    <property type="entry name" value="ABC_TRANSPORTER_2"/>
    <property type="match status" value="2"/>
</dbReference>
<dbReference type="Pfam" id="PF00005">
    <property type="entry name" value="ABC_tran"/>
    <property type="match status" value="2"/>
</dbReference>
<dbReference type="PANTHER" id="PTHR43553:SF23">
    <property type="entry name" value="ABC TRANSPORTER ATP-BINDING COMPONENT"/>
    <property type="match status" value="1"/>
</dbReference>
<dbReference type="PROSITE" id="PS00211">
    <property type="entry name" value="ABC_TRANSPORTER_1"/>
    <property type="match status" value="1"/>
</dbReference>
<keyword evidence="8" id="KW-1278">Translocase</keyword>
<evidence type="ECO:0000313" key="13">
    <source>
        <dbReference type="Proteomes" id="UP000051888"/>
    </source>
</evidence>
<dbReference type="InterPro" id="IPR050095">
    <property type="entry name" value="ECF_ABC_transporter_ATP-bd"/>
</dbReference>
<dbReference type="InterPro" id="IPR003593">
    <property type="entry name" value="AAA+_ATPase"/>
</dbReference>
<comment type="caution">
    <text evidence="12">The sequence shown here is derived from an EMBL/GenBank/DDBJ whole genome shotgun (WGS) entry which is preliminary data.</text>
</comment>
<evidence type="ECO:0000259" key="11">
    <source>
        <dbReference type="PROSITE" id="PS50893"/>
    </source>
</evidence>
<evidence type="ECO:0000256" key="6">
    <source>
        <dbReference type="ARBA" id="ARBA00022741"/>
    </source>
</evidence>
<dbReference type="OrthoDB" id="501320at2"/>
<dbReference type="SUPFAM" id="SSF52540">
    <property type="entry name" value="P-loop containing nucleoside triphosphate hydrolases"/>
    <property type="match status" value="2"/>
</dbReference>
<dbReference type="GO" id="GO:0005524">
    <property type="term" value="F:ATP binding"/>
    <property type="evidence" value="ECO:0007669"/>
    <property type="project" value="UniProtKB-KW"/>
</dbReference>
<protein>
    <recommendedName>
        <fullName evidence="11">ABC transporter domain-containing protein</fullName>
    </recommendedName>
</protein>
<keyword evidence="5" id="KW-0677">Repeat</keyword>
<evidence type="ECO:0000256" key="3">
    <source>
        <dbReference type="ARBA" id="ARBA00022448"/>
    </source>
</evidence>
<dbReference type="PATRIC" id="fig|157838.3.peg.1381"/>
<comment type="function">
    <text evidence="10">Probably part of an ABC transporter complex. Responsible for energy coupling to the transport system.</text>
</comment>
<evidence type="ECO:0000256" key="2">
    <source>
        <dbReference type="ARBA" id="ARBA00005417"/>
    </source>
</evidence>
<evidence type="ECO:0000256" key="10">
    <source>
        <dbReference type="ARBA" id="ARBA00025157"/>
    </source>
</evidence>
<dbReference type="EMBL" id="LJJC01000004">
    <property type="protein sequence ID" value="KQL53133.1"/>
    <property type="molecule type" value="Genomic_DNA"/>
</dbReference>